<comment type="caution">
    <text evidence="2">The sequence shown here is derived from an EMBL/GenBank/DDBJ whole genome shotgun (WGS) entry which is preliminary data.</text>
</comment>
<gene>
    <name evidence="2" type="ORF">IQ266_18435</name>
</gene>
<dbReference type="Proteomes" id="UP000625316">
    <property type="component" value="Unassembled WGS sequence"/>
</dbReference>
<organism evidence="2 3">
    <name type="scientific">Romeriopsis navalis LEGE 11480</name>
    <dbReference type="NCBI Taxonomy" id="2777977"/>
    <lineage>
        <taxon>Bacteria</taxon>
        <taxon>Bacillati</taxon>
        <taxon>Cyanobacteriota</taxon>
        <taxon>Cyanophyceae</taxon>
        <taxon>Leptolyngbyales</taxon>
        <taxon>Leptolyngbyaceae</taxon>
        <taxon>Romeriopsis</taxon>
        <taxon>Romeriopsis navalis</taxon>
    </lineage>
</organism>
<dbReference type="PROSITE" id="PS51459">
    <property type="entry name" value="FIDO"/>
    <property type="match status" value="1"/>
</dbReference>
<dbReference type="InterPro" id="IPR006440">
    <property type="entry name" value="Doc"/>
</dbReference>
<name>A0A928Z4F4_9CYAN</name>
<dbReference type="InterPro" id="IPR053737">
    <property type="entry name" value="Type_II_TA_Toxin"/>
</dbReference>
<dbReference type="PIRSF" id="PIRSF018297">
    <property type="entry name" value="Doc"/>
    <property type="match status" value="1"/>
</dbReference>
<dbReference type="Gene3D" id="1.20.120.1870">
    <property type="entry name" value="Fic/DOC protein, Fido domain"/>
    <property type="match status" value="1"/>
</dbReference>
<protein>
    <submittedName>
        <fullName evidence="2">Type II toxin-antitoxin system death-on-curing family toxin</fullName>
    </submittedName>
</protein>
<evidence type="ECO:0000313" key="2">
    <source>
        <dbReference type="EMBL" id="MBE9031714.1"/>
    </source>
</evidence>
<dbReference type="AlphaFoldDB" id="A0A928Z4F4"/>
<dbReference type="GO" id="GO:0016301">
    <property type="term" value="F:kinase activity"/>
    <property type="evidence" value="ECO:0007669"/>
    <property type="project" value="InterPro"/>
</dbReference>
<dbReference type="PANTHER" id="PTHR39426">
    <property type="entry name" value="HOMOLOGY TO DEATH-ON-CURING PROTEIN OF PHAGE P1"/>
    <property type="match status" value="1"/>
</dbReference>
<dbReference type="Pfam" id="PF02661">
    <property type="entry name" value="Fic"/>
    <property type="match status" value="1"/>
</dbReference>
<reference evidence="2" key="1">
    <citation type="submission" date="2020-10" db="EMBL/GenBank/DDBJ databases">
        <authorList>
            <person name="Castelo-Branco R."/>
            <person name="Eusebio N."/>
            <person name="Adriana R."/>
            <person name="Vieira A."/>
            <person name="Brugerolle De Fraissinette N."/>
            <person name="Rezende De Castro R."/>
            <person name="Schneider M.P."/>
            <person name="Vasconcelos V."/>
            <person name="Leao P.N."/>
        </authorList>
    </citation>
    <scope>NUCLEOTIDE SEQUENCE</scope>
    <source>
        <strain evidence="2">LEGE 11480</strain>
    </source>
</reference>
<dbReference type="EMBL" id="JADEXQ010000073">
    <property type="protein sequence ID" value="MBE9031714.1"/>
    <property type="molecule type" value="Genomic_DNA"/>
</dbReference>
<feature type="domain" description="Fido" evidence="1">
    <location>
        <begin position="7"/>
        <end position="125"/>
    </location>
</feature>
<accession>A0A928Z4F4</accession>
<dbReference type="NCBIfam" id="TIGR01550">
    <property type="entry name" value="DOC_P1"/>
    <property type="match status" value="1"/>
</dbReference>
<dbReference type="SUPFAM" id="SSF140931">
    <property type="entry name" value="Fic-like"/>
    <property type="match status" value="1"/>
</dbReference>
<dbReference type="InterPro" id="IPR036597">
    <property type="entry name" value="Fido-like_dom_sf"/>
</dbReference>
<proteinExistence type="predicted"/>
<evidence type="ECO:0000259" key="1">
    <source>
        <dbReference type="PROSITE" id="PS51459"/>
    </source>
</evidence>
<sequence>MPTPRFLTLEDILRLHTRQIERFGGSSDVRDMGLLESAIAQPAASFSGELLHPTLPAQAAAYLYHIAKNHPFIDGNKRTAFAVADVFIRINRFRLSLSPSQVYELVIQVAQSDITKTALTERLEETIVPKNSG</sequence>
<dbReference type="InterPro" id="IPR003812">
    <property type="entry name" value="Fido"/>
</dbReference>
<dbReference type="RefSeq" id="WP_264326541.1">
    <property type="nucleotide sequence ID" value="NZ_JADEXQ010000073.1"/>
</dbReference>
<dbReference type="PANTHER" id="PTHR39426:SF1">
    <property type="entry name" value="HOMOLOGY TO DEATH-ON-CURING PROTEIN OF PHAGE P1"/>
    <property type="match status" value="1"/>
</dbReference>
<keyword evidence="3" id="KW-1185">Reference proteome</keyword>
<evidence type="ECO:0000313" key="3">
    <source>
        <dbReference type="Proteomes" id="UP000625316"/>
    </source>
</evidence>